<keyword evidence="2" id="KW-1185">Reference proteome</keyword>
<protein>
    <submittedName>
        <fullName evidence="1">Uncharacterized protein</fullName>
    </submittedName>
</protein>
<comment type="caution">
    <text evidence="1">The sequence shown here is derived from an EMBL/GenBank/DDBJ whole genome shotgun (WGS) entry which is preliminary data.</text>
</comment>
<evidence type="ECO:0000313" key="1">
    <source>
        <dbReference type="EMBL" id="MFB9677632.1"/>
    </source>
</evidence>
<sequence>MLGEPDDDYRVVLDEGSLDWRRLTNTELRDVLGVFGDLLEPVANGQLAALMDSAYSIECLPDVTVGDLIYAPHPAVPRDERVRLARLLDKCRVLEPQEEDLPQFVRIDGDEWKEASWGMTHALVRAAAGRAMSCLVVPVVPGPSGWTAVDREADQVDIHILSDPAEATGFWREIYTRESTPEDQFFTLSSLAFPKLLFAPSLSFRRFKGTYLEVLPWLIRLLGAVNDHFANDLNKHAGDHNQVIARFSALGLDVSPESPSTRGNAKAWAQRLVTYKDAPYRCEWHGKRLWNRDRVHFSLPIPEQDGRILIGIFVGHLNT</sequence>
<reference evidence="1 2" key="1">
    <citation type="submission" date="2024-09" db="EMBL/GenBank/DDBJ databases">
        <authorList>
            <person name="Sun Q."/>
            <person name="Mori K."/>
        </authorList>
    </citation>
    <scope>NUCLEOTIDE SEQUENCE [LARGE SCALE GENOMIC DNA]</scope>
    <source>
        <strain evidence="1 2">JCM 3028</strain>
    </source>
</reference>
<accession>A0ABV5TES8</accession>
<dbReference type="EMBL" id="JBHMBS010000008">
    <property type="protein sequence ID" value="MFB9677632.1"/>
    <property type="molecule type" value="Genomic_DNA"/>
</dbReference>
<dbReference type="RefSeq" id="WP_344743508.1">
    <property type="nucleotide sequence ID" value="NZ_BAAAWW010000026.1"/>
</dbReference>
<gene>
    <name evidence="1" type="ORF">ACFFRH_19300</name>
</gene>
<proteinExistence type="predicted"/>
<organism evidence="1 2">
    <name type="scientific">Streptosporangium vulgare</name>
    <dbReference type="NCBI Taxonomy" id="46190"/>
    <lineage>
        <taxon>Bacteria</taxon>
        <taxon>Bacillati</taxon>
        <taxon>Actinomycetota</taxon>
        <taxon>Actinomycetes</taxon>
        <taxon>Streptosporangiales</taxon>
        <taxon>Streptosporangiaceae</taxon>
        <taxon>Streptosporangium</taxon>
    </lineage>
</organism>
<evidence type="ECO:0000313" key="2">
    <source>
        <dbReference type="Proteomes" id="UP001589610"/>
    </source>
</evidence>
<dbReference type="Proteomes" id="UP001589610">
    <property type="component" value="Unassembled WGS sequence"/>
</dbReference>
<name>A0ABV5TES8_9ACTN</name>